<sequence length="240" mass="25566">MTATTMTRAIDDTTSRTAARTAGIGYLAIFVLAIFANFLVRQTMIDPTDAAGTATNVSESELLFRSGIAAFVVIFLVDVPVAWALYVVFRPGGALRSLLAAWFRIVYTVFLGVAAVFLFLGLQLVTDPAGEAGNADAGMLMFEGFNYTWLVGLIAFGVHLILLGRLIVKSGLAPKWIGWALTIAGVAYGIDTLAYTLLPNYASIAGVMLALVAIPSVIAELSFMVWLLLTGFKRSPSTAS</sequence>
<dbReference type="InterPro" id="IPR025495">
    <property type="entry name" value="DUF4386"/>
</dbReference>
<evidence type="ECO:0000256" key="1">
    <source>
        <dbReference type="SAM" id="Phobius"/>
    </source>
</evidence>
<name>A0A6I3M247_9MICO</name>
<organism evidence="2 3">
    <name type="scientific">Agromyces bracchium</name>
    <dbReference type="NCBI Taxonomy" id="88376"/>
    <lineage>
        <taxon>Bacteria</taxon>
        <taxon>Bacillati</taxon>
        <taxon>Actinomycetota</taxon>
        <taxon>Actinomycetes</taxon>
        <taxon>Micrococcales</taxon>
        <taxon>Microbacteriaceae</taxon>
        <taxon>Agromyces</taxon>
    </lineage>
</organism>
<feature type="transmembrane region" description="Helical" evidence="1">
    <location>
        <begin position="204"/>
        <end position="229"/>
    </location>
</feature>
<protein>
    <submittedName>
        <fullName evidence="2">DUF4386 family protein</fullName>
    </submittedName>
</protein>
<proteinExistence type="predicted"/>
<evidence type="ECO:0000313" key="3">
    <source>
        <dbReference type="Proteomes" id="UP000433071"/>
    </source>
</evidence>
<keyword evidence="3" id="KW-1185">Reference proteome</keyword>
<dbReference type="OrthoDB" id="1160166at2"/>
<feature type="transmembrane region" description="Helical" evidence="1">
    <location>
        <begin position="21"/>
        <end position="40"/>
    </location>
</feature>
<comment type="caution">
    <text evidence="2">The sequence shown here is derived from an EMBL/GenBank/DDBJ whole genome shotgun (WGS) entry which is preliminary data.</text>
</comment>
<feature type="transmembrane region" description="Helical" evidence="1">
    <location>
        <begin position="101"/>
        <end position="125"/>
    </location>
</feature>
<dbReference type="AlphaFoldDB" id="A0A6I3M247"/>
<dbReference type="RefSeq" id="WP_155050027.1">
    <property type="nucleotide sequence ID" value="NZ_BAAAIB010000001.1"/>
</dbReference>
<dbReference type="Pfam" id="PF14329">
    <property type="entry name" value="DUF4386"/>
    <property type="match status" value="1"/>
</dbReference>
<keyword evidence="1" id="KW-0812">Transmembrane</keyword>
<keyword evidence="1" id="KW-0472">Membrane</keyword>
<dbReference type="Proteomes" id="UP000433071">
    <property type="component" value="Unassembled WGS sequence"/>
</dbReference>
<feature type="transmembrane region" description="Helical" evidence="1">
    <location>
        <begin position="145"/>
        <end position="164"/>
    </location>
</feature>
<dbReference type="EMBL" id="WMLB01000003">
    <property type="protein sequence ID" value="MTH66891.1"/>
    <property type="molecule type" value="Genomic_DNA"/>
</dbReference>
<gene>
    <name evidence="2" type="ORF">GJ743_00720</name>
</gene>
<keyword evidence="1" id="KW-1133">Transmembrane helix</keyword>
<evidence type="ECO:0000313" key="2">
    <source>
        <dbReference type="EMBL" id="MTH66891.1"/>
    </source>
</evidence>
<feature type="transmembrane region" description="Helical" evidence="1">
    <location>
        <begin position="68"/>
        <end position="89"/>
    </location>
</feature>
<accession>A0A6I3M247</accession>
<feature type="transmembrane region" description="Helical" evidence="1">
    <location>
        <begin position="176"/>
        <end position="198"/>
    </location>
</feature>
<reference evidence="2 3" key="1">
    <citation type="submission" date="2019-11" db="EMBL/GenBank/DDBJ databases">
        <title>Agromyces kandeliae sp. nov., isolated from mangrove soil.</title>
        <authorList>
            <person name="Wang R."/>
        </authorList>
    </citation>
    <scope>NUCLEOTIDE SEQUENCE [LARGE SCALE GENOMIC DNA]</scope>
    <source>
        <strain evidence="2 3">JCM 11433</strain>
    </source>
</reference>